<reference evidence="1 2" key="1">
    <citation type="journal article" date="2017" name="Genome Announc.">
        <title>Genome sequence of the saprophytic ascomycete Epicoccum nigrum ICMP 19927 strain isolated from New Zealand.</title>
        <authorList>
            <person name="Fokin M."/>
            <person name="Fleetwood D."/>
            <person name="Weir B.S."/>
            <person name="Villas-Boas S.G."/>
        </authorList>
    </citation>
    <scope>NUCLEOTIDE SEQUENCE [LARGE SCALE GENOMIC DNA]</scope>
    <source>
        <strain evidence="1 2">ICMP 19927</strain>
    </source>
</reference>
<dbReference type="Proteomes" id="UP000193240">
    <property type="component" value="Unassembled WGS sequence"/>
</dbReference>
<keyword evidence="2" id="KW-1185">Reference proteome</keyword>
<name>A0A1Y2LWT5_EPING</name>
<accession>A0A1Y2LWT5</accession>
<dbReference type="AlphaFoldDB" id="A0A1Y2LWT5"/>
<evidence type="ECO:0000313" key="2">
    <source>
        <dbReference type="Proteomes" id="UP000193240"/>
    </source>
</evidence>
<protein>
    <submittedName>
        <fullName evidence="1">Uncharacterized protein</fullName>
    </submittedName>
</protein>
<organism evidence="1 2">
    <name type="scientific">Epicoccum nigrum</name>
    <name type="common">Soil fungus</name>
    <name type="synonym">Epicoccum purpurascens</name>
    <dbReference type="NCBI Taxonomy" id="105696"/>
    <lineage>
        <taxon>Eukaryota</taxon>
        <taxon>Fungi</taxon>
        <taxon>Dikarya</taxon>
        <taxon>Ascomycota</taxon>
        <taxon>Pezizomycotina</taxon>
        <taxon>Dothideomycetes</taxon>
        <taxon>Pleosporomycetidae</taxon>
        <taxon>Pleosporales</taxon>
        <taxon>Pleosporineae</taxon>
        <taxon>Didymellaceae</taxon>
        <taxon>Epicoccum</taxon>
    </lineage>
</organism>
<dbReference type="EMBL" id="KZ107846">
    <property type="protein sequence ID" value="OSS48355.1"/>
    <property type="molecule type" value="Genomic_DNA"/>
</dbReference>
<sequence>MTTRLDSSRGQASGTVASQTPLQALALKHNLWQKLTDYNEELRKKDDHMQMLLREELGNNFDAALTRILVEIHEVDFLTVLQARAIYDYIVEETYAASKYLMHRREYQGSGLHYGETFKVSIDSIDSAHVKLSQPFKDFQQQLEMFHDQPTEEKDNCAPPKATNQVAGHEVDYLKKYIFAPVFQSPECEMPDRVAARKANAKAYHDKRVNTSSTELGYESRRVEQELNHTTANIRKEEKRYMVFEYIRKERDTTGGYNSNRSLELEAIAAFNSCLDQLKRDASNSTELKVLRDDHQLHKAGKKFTVFGGYGNEVWMELCT</sequence>
<dbReference type="InParanoid" id="A0A1Y2LWT5"/>
<gene>
    <name evidence="1" type="ORF">B5807_07664</name>
</gene>
<evidence type="ECO:0000313" key="1">
    <source>
        <dbReference type="EMBL" id="OSS48355.1"/>
    </source>
</evidence>
<proteinExistence type="predicted"/>